<comment type="caution">
    <text evidence="2">The sequence shown here is derived from an EMBL/GenBank/DDBJ whole genome shotgun (WGS) entry which is preliminary data.</text>
</comment>
<protein>
    <submittedName>
        <fullName evidence="2">Uncharacterized protein</fullName>
    </submittedName>
</protein>
<sequence>MFKKRKSLLLGIFFTMAGLCLFSSLTLLIINQSLPKRSENPELLSENQMLLTQEANHLLSGVGNQVFPGWSVERIPWVFYNETAAFAVGIDTPLSEGWTMYPRTHQRGGEWQPVNASGNTVFRTWIEDPQKTPENFVVKIDDQIAASFQTQEFALIYFHDLMYTELPPVLREIFPYRIFFRDLMLAPEAYISSLAHEAFHVFQARQNPVMFENAELIANWEKQYPFENENLMKNWKNELKVLQQAGEVSTREEAILVAEQFLKVRNERRQSAQLSDALMDYERKREWLEGVAKYAELQIGKIAAQNEFLPLPDSTQKLGLKNYSSRAQFFKTQLSTMSKTNMDGEILFYYSGFGQGVLLDHLMPGWKDRVLQGDYLEELLVESIQP</sequence>
<keyword evidence="1" id="KW-0472">Membrane</keyword>
<keyword evidence="1" id="KW-1133">Transmembrane helix</keyword>
<feature type="transmembrane region" description="Helical" evidence="1">
    <location>
        <begin position="7"/>
        <end position="30"/>
    </location>
</feature>
<evidence type="ECO:0000313" key="2">
    <source>
        <dbReference type="EMBL" id="KPL73660.1"/>
    </source>
</evidence>
<proteinExistence type="predicted"/>
<gene>
    <name evidence="2" type="ORF">AC812_14905</name>
</gene>
<reference evidence="2 3" key="1">
    <citation type="submission" date="2015-07" db="EMBL/GenBank/DDBJ databases">
        <title>Draft genome of Bellilinea caldifistulae DSM 17877.</title>
        <authorList>
            <person name="Hemp J."/>
            <person name="Ward L.M."/>
            <person name="Pace L.A."/>
            <person name="Fischer W.W."/>
        </authorList>
    </citation>
    <scope>NUCLEOTIDE SEQUENCE [LARGE SCALE GENOMIC DNA]</scope>
    <source>
        <strain evidence="2 3">GOMI-1</strain>
    </source>
</reference>
<evidence type="ECO:0000256" key="1">
    <source>
        <dbReference type="SAM" id="Phobius"/>
    </source>
</evidence>
<name>A0A0P6WYC5_9CHLR</name>
<dbReference type="RefSeq" id="WP_061915149.1">
    <property type="nucleotide sequence ID" value="NZ_DF967971.1"/>
</dbReference>
<dbReference type="AlphaFoldDB" id="A0A0P6WYC5"/>
<dbReference type="EMBL" id="LGHJ01000020">
    <property type="protein sequence ID" value="KPL73660.1"/>
    <property type="molecule type" value="Genomic_DNA"/>
</dbReference>
<organism evidence="2 3">
    <name type="scientific">Bellilinea caldifistulae</name>
    <dbReference type="NCBI Taxonomy" id="360411"/>
    <lineage>
        <taxon>Bacteria</taxon>
        <taxon>Bacillati</taxon>
        <taxon>Chloroflexota</taxon>
        <taxon>Anaerolineae</taxon>
        <taxon>Anaerolineales</taxon>
        <taxon>Anaerolineaceae</taxon>
        <taxon>Bellilinea</taxon>
    </lineage>
</organism>
<dbReference type="Proteomes" id="UP000050514">
    <property type="component" value="Unassembled WGS sequence"/>
</dbReference>
<accession>A0A0P6WYC5</accession>
<dbReference type="OrthoDB" id="161597at2"/>
<evidence type="ECO:0000313" key="3">
    <source>
        <dbReference type="Proteomes" id="UP000050514"/>
    </source>
</evidence>
<keyword evidence="1" id="KW-0812">Transmembrane</keyword>
<keyword evidence="3" id="KW-1185">Reference proteome</keyword>